<dbReference type="CDD" id="cd02947">
    <property type="entry name" value="TRX_family"/>
    <property type="match status" value="1"/>
</dbReference>
<organism evidence="7 8">
    <name type="scientific">Sediminitomix flava</name>
    <dbReference type="NCBI Taxonomy" id="379075"/>
    <lineage>
        <taxon>Bacteria</taxon>
        <taxon>Pseudomonadati</taxon>
        <taxon>Bacteroidota</taxon>
        <taxon>Cytophagia</taxon>
        <taxon>Cytophagales</taxon>
        <taxon>Flammeovirgaceae</taxon>
        <taxon>Sediminitomix</taxon>
    </lineage>
</organism>
<dbReference type="InterPro" id="IPR017937">
    <property type="entry name" value="Thioredoxin_CS"/>
</dbReference>
<dbReference type="PROSITE" id="PS00194">
    <property type="entry name" value="THIOREDOXIN_1"/>
    <property type="match status" value="1"/>
</dbReference>
<proteinExistence type="predicted"/>
<dbReference type="PANTHER" id="PTHR45663">
    <property type="entry name" value="GEO12009P1"/>
    <property type="match status" value="1"/>
</dbReference>
<evidence type="ECO:0000256" key="3">
    <source>
        <dbReference type="ARBA" id="ARBA00023157"/>
    </source>
</evidence>
<dbReference type="AlphaFoldDB" id="A0A315ZIP4"/>
<keyword evidence="2" id="KW-0249">Electron transport</keyword>
<dbReference type="GO" id="GO:0005737">
    <property type="term" value="C:cytoplasm"/>
    <property type="evidence" value="ECO:0007669"/>
    <property type="project" value="TreeGrafter"/>
</dbReference>
<evidence type="ECO:0000259" key="6">
    <source>
        <dbReference type="PROSITE" id="PS51352"/>
    </source>
</evidence>
<evidence type="ECO:0000256" key="2">
    <source>
        <dbReference type="ARBA" id="ARBA00022982"/>
    </source>
</evidence>
<evidence type="ECO:0000256" key="4">
    <source>
        <dbReference type="ARBA" id="ARBA00023284"/>
    </source>
</evidence>
<sequence>MFRKLLIVTALLCVSLASQASVKWVHSFETGLKLAQAQNKLVIVDFYADWCGPCKLMDREVWSDEKVEAVSANFIAIKVDIDRSATVASRYSVKAIPEILILNAWGEKLHNTTGYRTVGQMESLLKSYPNDVTNINVALTSYFDNEKSLSAIESVGSAYAEKISTLKSTGQRSFLTQSNQFFSKGMKIAKKAKDEDKMNHFALLKIYNKLLIGQCKSVIKSVGKLKNLSGENEHFANYLLARACWNTGDKSSSELYAKKVEAYEGQSELKDKLKQDLLQ</sequence>
<feature type="chain" id="PRO_5016300117" evidence="5">
    <location>
        <begin position="21"/>
        <end position="279"/>
    </location>
</feature>
<dbReference type="InterPro" id="IPR013766">
    <property type="entry name" value="Thioredoxin_domain"/>
</dbReference>
<keyword evidence="3" id="KW-1015">Disulfide bond</keyword>
<keyword evidence="4" id="KW-0676">Redox-active center</keyword>
<dbReference type="PANTHER" id="PTHR45663:SF11">
    <property type="entry name" value="GEO12009P1"/>
    <property type="match status" value="1"/>
</dbReference>
<dbReference type="Gene3D" id="3.40.30.10">
    <property type="entry name" value="Glutaredoxin"/>
    <property type="match status" value="1"/>
</dbReference>
<keyword evidence="5" id="KW-0732">Signal</keyword>
<dbReference type="GO" id="GO:0015035">
    <property type="term" value="F:protein-disulfide reductase activity"/>
    <property type="evidence" value="ECO:0007669"/>
    <property type="project" value="TreeGrafter"/>
</dbReference>
<dbReference type="PROSITE" id="PS51352">
    <property type="entry name" value="THIOREDOXIN_2"/>
    <property type="match status" value="1"/>
</dbReference>
<evidence type="ECO:0000256" key="1">
    <source>
        <dbReference type="ARBA" id="ARBA00022448"/>
    </source>
</evidence>
<dbReference type="Pfam" id="PF00085">
    <property type="entry name" value="Thioredoxin"/>
    <property type="match status" value="1"/>
</dbReference>
<keyword evidence="1" id="KW-0813">Transport</keyword>
<dbReference type="OrthoDB" id="645813at2"/>
<accession>A0A315ZIP4</accession>
<keyword evidence="8" id="KW-1185">Reference proteome</keyword>
<name>A0A315ZIP4_SEDFL</name>
<dbReference type="InterPro" id="IPR036249">
    <property type="entry name" value="Thioredoxin-like_sf"/>
</dbReference>
<dbReference type="Proteomes" id="UP000245535">
    <property type="component" value="Unassembled WGS sequence"/>
</dbReference>
<protein>
    <submittedName>
        <fullName evidence="7">Thioredoxin</fullName>
    </submittedName>
</protein>
<gene>
    <name evidence="7" type="ORF">BC781_101945</name>
</gene>
<evidence type="ECO:0000256" key="5">
    <source>
        <dbReference type="SAM" id="SignalP"/>
    </source>
</evidence>
<feature type="domain" description="Thioredoxin" evidence="6">
    <location>
        <begin position="11"/>
        <end position="130"/>
    </location>
</feature>
<evidence type="ECO:0000313" key="7">
    <source>
        <dbReference type="EMBL" id="PWJ44574.1"/>
    </source>
</evidence>
<evidence type="ECO:0000313" key="8">
    <source>
        <dbReference type="Proteomes" id="UP000245535"/>
    </source>
</evidence>
<dbReference type="EMBL" id="QGDO01000001">
    <property type="protein sequence ID" value="PWJ44574.1"/>
    <property type="molecule type" value="Genomic_DNA"/>
</dbReference>
<dbReference type="RefSeq" id="WP_109616057.1">
    <property type="nucleotide sequence ID" value="NZ_QGDO01000001.1"/>
</dbReference>
<dbReference type="SUPFAM" id="SSF52833">
    <property type="entry name" value="Thioredoxin-like"/>
    <property type="match status" value="1"/>
</dbReference>
<comment type="caution">
    <text evidence="7">The sequence shown here is derived from an EMBL/GenBank/DDBJ whole genome shotgun (WGS) entry which is preliminary data.</text>
</comment>
<reference evidence="7 8" key="1">
    <citation type="submission" date="2018-03" db="EMBL/GenBank/DDBJ databases">
        <title>Genomic Encyclopedia of Archaeal and Bacterial Type Strains, Phase II (KMG-II): from individual species to whole genera.</title>
        <authorList>
            <person name="Goeker M."/>
        </authorList>
    </citation>
    <scope>NUCLEOTIDE SEQUENCE [LARGE SCALE GENOMIC DNA]</scope>
    <source>
        <strain evidence="7 8">DSM 28229</strain>
    </source>
</reference>
<feature type="signal peptide" evidence="5">
    <location>
        <begin position="1"/>
        <end position="20"/>
    </location>
</feature>